<feature type="domain" description="Beta-hexosaminidase bacterial type N-terminal" evidence="3">
    <location>
        <begin position="12"/>
        <end position="119"/>
    </location>
</feature>
<dbReference type="InterPro" id="IPR029018">
    <property type="entry name" value="Hex-like_dom2"/>
</dbReference>
<evidence type="ECO:0000256" key="1">
    <source>
        <dbReference type="ARBA" id="ARBA00022801"/>
    </source>
</evidence>
<name>U2T5D2_LEIAQ</name>
<accession>U2T5D2</accession>
<proteinExistence type="predicted"/>
<organism evidence="4 5">
    <name type="scientific">Leifsonia aquatica ATCC 14665</name>
    <dbReference type="NCBI Taxonomy" id="1358026"/>
    <lineage>
        <taxon>Bacteria</taxon>
        <taxon>Bacillati</taxon>
        <taxon>Actinomycetota</taxon>
        <taxon>Actinomycetes</taxon>
        <taxon>Micrococcales</taxon>
        <taxon>Microbacteriaceae</taxon>
        <taxon>Leifsonia</taxon>
    </lineage>
</organism>
<feature type="non-terminal residue" evidence="4">
    <location>
        <position position="130"/>
    </location>
</feature>
<dbReference type="Proteomes" id="UP000016605">
    <property type="component" value="Unassembled WGS sequence"/>
</dbReference>
<dbReference type="InterPro" id="IPR015882">
    <property type="entry name" value="HEX_bac_N"/>
</dbReference>
<protein>
    <recommendedName>
        <fullName evidence="3">Beta-hexosaminidase bacterial type N-terminal domain-containing protein</fullName>
    </recommendedName>
</protein>
<evidence type="ECO:0000313" key="4">
    <source>
        <dbReference type="EMBL" id="ERK69917.1"/>
    </source>
</evidence>
<gene>
    <name evidence="4" type="ORF">N136_03748</name>
</gene>
<dbReference type="SUPFAM" id="SSF55545">
    <property type="entry name" value="beta-N-acetylhexosaminidase-like domain"/>
    <property type="match status" value="1"/>
</dbReference>
<evidence type="ECO:0000313" key="5">
    <source>
        <dbReference type="Proteomes" id="UP000016605"/>
    </source>
</evidence>
<reference evidence="4 5" key="1">
    <citation type="submission" date="2013-08" db="EMBL/GenBank/DDBJ databases">
        <authorList>
            <person name="Weinstock G."/>
            <person name="Sodergren E."/>
            <person name="Wylie T."/>
            <person name="Fulton L."/>
            <person name="Fulton R."/>
            <person name="Fronick C."/>
            <person name="O'Laughlin M."/>
            <person name="Godfrey J."/>
            <person name="Miner T."/>
            <person name="Herter B."/>
            <person name="Appelbaum E."/>
            <person name="Cordes M."/>
            <person name="Lek S."/>
            <person name="Wollam A."/>
            <person name="Pepin K.H."/>
            <person name="Palsikar V.B."/>
            <person name="Mitreva M."/>
            <person name="Wilson R.K."/>
        </authorList>
    </citation>
    <scope>NUCLEOTIDE SEQUENCE [LARGE SCALE GENOMIC DNA]</scope>
    <source>
        <strain evidence="4 5">ATCC 14665</strain>
    </source>
</reference>
<dbReference type="Gene3D" id="3.30.379.10">
    <property type="entry name" value="Chitobiase/beta-hexosaminidase domain 2-like"/>
    <property type="match status" value="1"/>
</dbReference>
<dbReference type="GO" id="GO:0005975">
    <property type="term" value="P:carbohydrate metabolic process"/>
    <property type="evidence" value="ECO:0007669"/>
    <property type="project" value="UniProtKB-ARBA"/>
</dbReference>
<evidence type="ECO:0000259" key="3">
    <source>
        <dbReference type="Pfam" id="PF02838"/>
    </source>
</evidence>
<dbReference type="GO" id="GO:0016798">
    <property type="term" value="F:hydrolase activity, acting on glycosyl bonds"/>
    <property type="evidence" value="ECO:0007669"/>
    <property type="project" value="UniProtKB-KW"/>
</dbReference>
<evidence type="ECO:0000256" key="2">
    <source>
        <dbReference type="ARBA" id="ARBA00023295"/>
    </source>
</evidence>
<dbReference type="HOGENOM" id="CLU_1942548_0_0_11"/>
<comment type="caution">
    <text evidence="4">The sequence shown here is derived from an EMBL/GenBank/DDBJ whole genome shotgun (WGS) entry which is preliminary data.</text>
</comment>
<keyword evidence="2" id="KW-0326">Glycosidase</keyword>
<dbReference type="Pfam" id="PF02838">
    <property type="entry name" value="Glyco_hydro_20b"/>
    <property type="match status" value="1"/>
</dbReference>
<dbReference type="EMBL" id="AWVQ01000579">
    <property type="protein sequence ID" value="ERK69917.1"/>
    <property type="molecule type" value="Genomic_DNA"/>
</dbReference>
<keyword evidence="1" id="KW-0378">Hydrolase</keyword>
<dbReference type="AlphaFoldDB" id="U2T5D2"/>
<sequence length="130" mass="13134">MSDAMTGAIADRLLPRPRRVEELPGEFVLDAGTTVVADTTGAPIAAWLRAQLAAATGLPLASASMGGGGAGAITLAADPSLADEEYRLTVEPDGVRIRGGSAAALAHGAQAFLQLLPPAVHRRGALDGVR</sequence>